<evidence type="ECO:0000313" key="2">
    <source>
        <dbReference type="Proteomes" id="UP001163324"/>
    </source>
</evidence>
<protein>
    <submittedName>
        <fullName evidence="1">Uncharacterized protein</fullName>
    </submittedName>
</protein>
<accession>A0ACC0UVC3</accession>
<reference evidence="1" key="1">
    <citation type="submission" date="2022-10" db="EMBL/GenBank/DDBJ databases">
        <title>Complete Genome of Trichothecium roseum strain YXFP-22015, a Plant Pathogen Isolated from Citrus.</title>
        <authorList>
            <person name="Wang Y."/>
            <person name="Zhu L."/>
        </authorList>
    </citation>
    <scope>NUCLEOTIDE SEQUENCE</scope>
    <source>
        <strain evidence="1">YXFP-22015</strain>
    </source>
</reference>
<proteinExistence type="predicted"/>
<sequence>MPNLEERSALFAQLSWKKDTLSPAYVESAYSSRMQADVLSTNQLRECYRIADCACKALHPSTYPTPEVMDDFLISVFRNWPINEELPNVRSPCGTPLAHTLFRVEAFIPKRNLIFRVATQSQPIKVIITVQSDDDPNEWVGKECWKVDTGEEVMEELGHQFMEAVHAYNSTRALGYAWLYLSGQRLAGEAYDFSKLEDATKLLPERNAVPMDRIMERQTKWVYDGRYSRFFLGEDEWQQGGW</sequence>
<dbReference type="EMBL" id="CM047945">
    <property type="protein sequence ID" value="KAI9898061.1"/>
    <property type="molecule type" value="Genomic_DNA"/>
</dbReference>
<evidence type="ECO:0000313" key="1">
    <source>
        <dbReference type="EMBL" id="KAI9898061.1"/>
    </source>
</evidence>
<comment type="caution">
    <text evidence="1">The sequence shown here is derived from an EMBL/GenBank/DDBJ whole genome shotgun (WGS) entry which is preliminary data.</text>
</comment>
<keyword evidence="2" id="KW-1185">Reference proteome</keyword>
<gene>
    <name evidence="1" type="ORF">N3K66_006421</name>
</gene>
<name>A0ACC0UVC3_9HYPO</name>
<dbReference type="Proteomes" id="UP001163324">
    <property type="component" value="Chromosome 6"/>
</dbReference>
<organism evidence="1 2">
    <name type="scientific">Trichothecium roseum</name>
    <dbReference type="NCBI Taxonomy" id="47278"/>
    <lineage>
        <taxon>Eukaryota</taxon>
        <taxon>Fungi</taxon>
        <taxon>Dikarya</taxon>
        <taxon>Ascomycota</taxon>
        <taxon>Pezizomycotina</taxon>
        <taxon>Sordariomycetes</taxon>
        <taxon>Hypocreomycetidae</taxon>
        <taxon>Hypocreales</taxon>
        <taxon>Hypocreales incertae sedis</taxon>
        <taxon>Trichothecium</taxon>
    </lineage>
</organism>